<evidence type="ECO:0000313" key="3">
    <source>
        <dbReference type="EMBL" id="QUC08324.1"/>
    </source>
</evidence>
<sequence>MKRSRRLFPRKLTVLLAAGLATTCLNLGNAINAQADSPPPSDEQEKQAREAFLVWQNNAENQKQEAPQSNGESSEISQRRTTDLYRGSFLMWSRERVDFGFNSQDVTWSDGYQQGGAIFPNTMEMKGTERILEERTQHIWRGSYVAGAGVPTPWGNANAYTVTATAETEVHGSGAWNASWTD</sequence>
<evidence type="ECO:0000256" key="2">
    <source>
        <dbReference type="SAM" id="SignalP"/>
    </source>
</evidence>
<feature type="chain" id="PRO_5046641308" evidence="2">
    <location>
        <begin position="36"/>
        <end position="182"/>
    </location>
</feature>
<name>A0ABX7Y550_9ACTN</name>
<evidence type="ECO:0000313" key="4">
    <source>
        <dbReference type="Proteomes" id="UP000678513"/>
    </source>
</evidence>
<organism evidence="3 4">
    <name type="scientific">Arachnia rubra</name>
    <dbReference type="NCBI Taxonomy" id="1547448"/>
    <lineage>
        <taxon>Bacteria</taxon>
        <taxon>Bacillati</taxon>
        <taxon>Actinomycetota</taxon>
        <taxon>Actinomycetes</taxon>
        <taxon>Propionibacteriales</taxon>
        <taxon>Propionibacteriaceae</taxon>
        <taxon>Arachnia</taxon>
    </lineage>
</organism>
<dbReference type="RefSeq" id="WP_212324056.1">
    <property type="nucleotide sequence ID" value="NZ_AP024463.1"/>
</dbReference>
<protein>
    <submittedName>
        <fullName evidence="3">Uncharacterized protein</fullName>
    </submittedName>
</protein>
<keyword evidence="4" id="KW-1185">Reference proteome</keyword>
<proteinExistence type="predicted"/>
<feature type="compositionally biased region" description="Polar residues" evidence="1">
    <location>
        <begin position="60"/>
        <end position="76"/>
    </location>
</feature>
<keyword evidence="2" id="KW-0732">Signal</keyword>
<accession>A0ABX7Y550</accession>
<dbReference type="Proteomes" id="UP000678513">
    <property type="component" value="Chromosome"/>
</dbReference>
<feature type="region of interest" description="Disordered" evidence="1">
    <location>
        <begin position="60"/>
        <end position="79"/>
    </location>
</feature>
<evidence type="ECO:0000256" key="1">
    <source>
        <dbReference type="SAM" id="MobiDB-lite"/>
    </source>
</evidence>
<feature type="signal peptide" evidence="2">
    <location>
        <begin position="1"/>
        <end position="35"/>
    </location>
</feature>
<reference evidence="3 4" key="1">
    <citation type="submission" date="2021-03" db="EMBL/GenBank/DDBJ databases">
        <title>Human Oral Microbial Genomes.</title>
        <authorList>
            <person name="Johnston C.D."/>
            <person name="Chen T."/>
            <person name="Dewhirst F.E."/>
        </authorList>
    </citation>
    <scope>NUCLEOTIDE SEQUENCE [LARGE SCALE GENOMIC DNA]</scope>
    <source>
        <strain evidence="3 4">DSMZ 100122</strain>
    </source>
</reference>
<gene>
    <name evidence="3" type="ORF">J5A65_00785</name>
</gene>
<dbReference type="EMBL" id="CP072384">
    <property type="protein sequence ID" value="QUC08324.1"/>
    <property type="molecule type" value="Genomic_DNA"/>
</dbReference>